<protein>
    <submittedName>
        <fullName evidence="1">Uncharacterized protein</fullName>
    </submittedName>
</protein>
<dbReference type="Proteomes" id="UP001153332">
    <property type="component" value="Unassembled WGS sequence"/>
</dbReference>
<keyword evidence="2" id="KW-1185">Reference proteome</keyword>
<comment type="caution">
    <text evidence="1">The sequence shown here is derived from an EMBL/GenBank/DDBJ whole genome shotgun (WGS) entry which is preliminary data.</text>
</comment>
<evidence type="ECO:0000313" key="2">
    <source>
        <dbReference type="Proteomes" id="UP001153332"/>
    </source>
</evidence>
<accession>A0ACC2JQG0</accession>
<gene>
    <name evidence="1" type="ORF">O1611_g3878</name>
</gene>
<proteinExistence type="predicted"/>
<reference evidence="1" key="1">
    <citation type="submission" date="2022-12" db="EMBL/GenBank/DDBJ databases">
        <title>Genome Sequence of Lasiodiplodia mahajangana.</title>
        <authorList>
            <person name="Buettner E."/>
        </authorList>
    </citation>
    <scope>NUCLEOTIDE SEQUENCE</scope>
    <source>
        <strain evidence="1">VT137</strain>
    </source>
</reference>
<sequence length="647" mass="74485">MAAYQYSTLKKNGIRLATLRPGALHDTLYIELQEVETSLTEPPVFEALSYVWGSTENKVPVQVSNPTGESILMVTQNLATALRNLRFEDRPRVLWVDALCIDQSNLAERSQQVLKMGDIYNMCQRVIAWLGPKSKDSSLAMDTIARLAPSIELHRYTKMPQPSAKSGLKLDIVTARNGWLTISRVETISIYHLIHREWFERLWVCQEIALGGSRSFLLCGRKEILWTDFCAVIRYIYTFRNELIHHHHEDGFRKRLVLLWNLLKLEPGISLISLQRFIGLFKCEDPRDRIYALLSLLHPMDQEIGIIPNYSLTHSQVYRNTTLAWISHYHSLEILSRCEYQVGTDLPSWVPNWAIFPSTECRLVCRDNVHFWSRRYRPPTDLDSTLEALPISCKFLATIERTVAPKPFERHNFENWLRRILPKNFRGGSYQGKQSLLEAYSLTLCGHETRESFFPPDIHYQSQKERETALTAFLSGDYEGDDELRASVPTFLIQAETKFQGRCFFWGTDGSIGLAPEAARPGDRVCNILGCSVPIVLRPRPESDDRYSVVGECYIHGLMHNEGLLGDLPKHIRPVIAHDAEFQGERTQYQDTTNGEVRKEDPRVLRLLEDLISKKVYTRHDIEQVDLWGTAGLIEYYCTDIKHCTLV</sequence>
<organism evidence="1 2">
    <name type="scientific">Lasiodiplodia mahajangana</name>
    <dbReference type="NCBI Taxonomy" id="1108764"/>
    <lineage>
        <taxon>Eukaryota</taxon>
        <taxon>Fungi</taxon>
        <taxon>Dikarya</taxon>
        <taxon>Ascomycota</taxon>
        <taxon>Pezizomycotina</taxon>
        <taxon>Dothideomycetes</taxon>
        <taxon>Dothideomycetes incertae sedis</taxon>
        <taxon>Botryosphaeriales</taxon>
        <taxon>Botryosphaeriaceae</taxon>
        <taxon>Lasiodiplodia</taxon>
    </lineage>
</organism>
<dbReference type="EMBL" id="JAPUUL010000671">
    <property type="protein sequence ID" value="KAJ8129753.1"/>
    <property type="molecule type" value="Genomic_DNA"/>
</dbReference>
<evidence type="ECO:0000313" key="1">
    <source>
        <dbReference type="EMBL" id="KAJ8129753.1"/>
    </source>
</evidence>
<name>A0ACC2JQG0_9PEZI</name>